<keyword evidence="1" id="KW-0732">Signal</keyword>
<dbReference type="RefSeq" id="WP_056125887.1">
    <property type="nucleotide sequence ID" value="NZ_WSES01000003.1"/>
</dbReference>
<protein>
    <recommendedName>
        <fullName evidence="4">Porin</fullName>
    </recommendedName>
</protein>
<organism evidence="2 3">
    <name type="scientific">Massilia cellulosiltytica</name>
    <dbReference type="NCBI Taxonomy" id="2683234"/>
    <lineage>
        <taxon>Bacteria</taxon>
        <taxon>Pseudomonadati</taxon>
        <taxon>Pseudomonadota</taxon>
        <taxon>Betaproteobacteria</taxon>
        <taxon>Burkholderiales</taxon>
        <taxon>Oxalobacteraceae</taxon>
        <taxon>Telluria group</taxon>
        <taxon>Massilia</taxon>
    </lineage>
</organism>
<evidence type="ECO:0008006" key="4">
    <source>
        <dbReference type="Google" id="ProtNLM"/>
    </source>
</evidence>
<feature type="signal peptide" evidence="1">
    <location>
        <begin position="1"/>
        <end position="24"/>
    </location>
</feature>
<evidence type="ECO:0000313" key="2">
    <source>
        <dbReference type="EMBL" id="MVW60855.1"/>
    </source>
</evidence>
<accession>A0A7X3FZF4</accession>
<proteinExistence type="predicted"/>
<reference evidence="2 3" key="1">
    <citation type="submission" date="2019-12" db="EMBL/GenBank/DDBJ databases">
        <authorList>
            <person name="Li C."/>
            <person name="Zhao J."/>
        </authorList>
    </citation>
    <scope>NUCLEOTIDE SEQUENCE [LARGE SCALE GENOMIC DNA]</scope>
    <source>
        <strain evidence="2 3">NEAU-DD11</strain>
    </source>
</reference>
<evidence type="ECO:0000313" key="3">
    <source>
        <dbReference type="Proteomes" id="UP000443353"/>
    </source>
</evidence>
<dbReference type="SUPFAM" id="SSF56935">
    <property type="entry name" value="Porins"/>
    <property type="match status" value="1"/>
</dbReference>
<sequence length="400" mass="42479">MKETHKTRKLLALLACAAAGSTHAAVEFETPGGWKLGTDGWIIVQAHRQNGDDAGTTGFRMTSGTTPSLFAFTVTSPAIDGITYSSRVGLYINSQSGEGNFRNAGNVGNTGSKSLDPREMWAKASASWGEIVIGKSYGIYQAEPVLADASVLAGGLTGYDVVNTTNALAATFNAGYMYTNFNAGLRYNSPKTVPLSFSVALYDPSQIRNTFTGAGADQTNSPRVEGGVYYNDQLGSAKFKLYGDFTWQTARHCTVAGGGACVQDDVHTRGISAGTTVDVGPLNFHLSGFKADGLGSVLMQDVDALDAAGRERRSRGGFAQLVWHATDALSLRASYGRTRIDDTASTPGHLAQSRIGGAYYAVNPHVTVYAELARSTFSLNPVFGRPTNTRYATLGGRFVW</sequence>
<feature type="chain" id="PRO_5030608047" description="Porin" evidence="1">
    <location>
        <begin position="25"/>
        <end position="400"/>
    </location>
</feature>
<keyword evidence="3" id="KW-1185">Reference proteome</keyword>
<evidence type="ECO:0000256" key="1">
    <source>
        <dbReference type="SAM" id="SignalP"/>
    </source>
</evidence>
<name>A0A7X3FZF4_9BURK</name>
<dbReference type="AlphaFoldDB" id="A0A7X3FZF4"/>
<gene>
    <name evidence="2" type="ORF">GPY61_13030</name>
</gene>
<comment type="caution">
    <text evidence="2">The sequence shown here is derived from an EMBL/GenBank/DDBJ whole genome shotgun (WGS) entry which is preliminary data.</text>
</comment>
<dbReference type="Proteomes" id="UP000443353">
    <property type="component" value="Unassembled WGS sequence"/>
</dbReference>
<dbReference type="EMBL" id="WSES01000003">
    <property type="protein sequence ID" value="MVW60855.1"/>
    <property type="molecule type" value="Genomic_DNA"/>
</dbReference>